<accession>A0A9Q8Z3C7</accession>
<feature type="compositionally biased region" description="Acidic residues" evidence="1">
    <location>
        <begin position="113"/>
        <end position="124"/>
    </location>
</feature>
<dbReference type="OrthoDB" id="5371646at2759"/>
<protein>
    <submittedName>
        <fullName evidence="2">Uncharacterized protein</fullName>
    </submittedName>
</protein>
<dbReference type="VEuPathDB" id="FungiDB:yc1106_02440"/>
<feature type="region of interest" description="Disordered" evidence="1">
    <location>
        <begin position="67"/>
        <end position="139"/>
    </location>
</feature>
<feature type="compositionally biased region" description="Basic and acidic residues" evidence="1">
    <location>
        <begin position="125"/>
        <end position="139"/>
    </location>
</feature>
<reference evidence="2" key="1">
    <citation type="submission" date="2021-12" db="EMBL/GenBank/DDBJ databases">
        <title>Curvularia clavata genome.</title>
        <authorList>
            <person name="Cao Y."/>
        </authorList>
    </citation>
    <scope>NUCLEOTIDE SEQUENCE</scope>
    <source>
        <strain evidence="2">Yc1106</strain>
    </source>
</reference>
<organism evidence="2 3">
    <name type="scientific">Curvularia clavata</name>
    <dbReference type="NCBI Taxonomy" id="95742"/>
    <lineage>
        <taxon>Eukaryota</taxon>
        <taxon>Fungi</taxon>
        <taxon>Dikarya</taxon>
        <taxon>Ascomycota</taxon>
        <taxon>Pezizomycotina</taxon>
        <taxon>Dothideomycetes</taxon>
        <taxon>Pleosporomycetidae</taxon>
        <taxon>Pleosporales</taxon>
        <taxon>Pleosporineae</taxon>
        <taxon>Pleosporaceae</taxon>
        <taxon>Curvularia</taxon>
    </lineage>
</organism>
<gene>
    <name evidence="2" type="ORF">yc1106_02440</name>
</gene>
<evidence type="ECO:0000313" key="3">
    <source>
        <dbReference type="Proteomes" id="UP001056012"/>
    </source>
</evidence>
<name>A0A9Q8Z3C7_CURCL</name>
<evidence type="ECO:0000256" key="1">
    <source>
        <dbReference type="SAM" id="MobiDB-lite"/>
    </source>
</evidence>
<keyword evidence="3" id="KW-1185">Reference proteome</keyword>
<dbReference type="Proteomes" id="UP001056012">
    <property type="component" value="Chromosome 2"/>
</dbReference>
<dbReference type="EMBL" id="CP089275">
    <property type="protein sequence ID" value="USP75166.1"/>
    <property type="molecule type" value="Genomic_DNA"/>
</dbReference>
<dbReference type="AlphaFoldDB" id="A0A9Q8Z3C7"/>
<sequence>MSENEDTKAGKCWTDRQRLAYLFSLIEFSNVKLDFINAPRPDGRSVHACRFMVVRLKNMLKTEIAALQGDGSNGGEANATPKKAATMPRKRKAVTKDVDSMPSKKVRKKKEADDESSQDGGEDEIFGKAEVKEEEFKGV</sequence>
<evidence type="ECO:0000313" key="2">
    <source>
        <dbReference type="EMBL" id="USP75166.1"/>
    </source>
</evidence>
<proteinExistence type="predicted"/>